<reference evidence="3" key="1">
    <citation type="submission" date="2022-08" db="EMBL/GenBank/DDBJ databases">
        <title>Genome analysis of Corynebacteriales strain.</title>
        <authorList>
            <person name="Lee S.D."/>
        </authorList>
    </citation>
    <scope>NUCLEOTIDE SEQUENCE</scope>
    <source>
        <strain evidence="3">D3-21</strain>
    </source>
</reference>
<keyword evidence="4" id="KW-1185">Reference proteome</keyword>
<name>A0A9X4M392_9ACTN</name>
<dbReference type="Proteomes" id="UP001152755">
    <property type="component" value="Unassembled WGS sequence"/>
</dbReference>
<dbReference type="PANTHER" id="PTHR30204">
    <property type="entry name" value="REDOX-CYCLING DRUG-SENSING TRANSCRIPTIONAL ACTIVATOR SOXR"/>
    <property type="match status" value="1"/>
</dbReference>
<dbReference type="Pfam" id="PF13646">
    <property type="entry name" value="HEAT_2"/>
    <property type="match status" value="1"/>
</dbReference>
<sequence length="331" mass="35420">MLIGEVAERSGVSVRMLRHYDALGLVCPSERTSRGYREYSETDVRRLFEVESLRTFGLSLTEVKRALDEPGFSPSALIDDLIDDTRRRIESDNELLARLLRLRSADSPDWHGALRVVTLLRAVESGSVDHRFRAVLKQGEQAVLPADALAESLLAEEDLNVAGALRWALARAEGDGLPVLAAGLGSSDVAVRRRAVAGIAALDDDGSTELLLRALGDPDLEGRDRAALTLGSRGRGEAMRILAEMVAEGRRDVEAAETLGGLAGTAVQADEIVEALRECAHEMGGTQPRLRTAQALYEIPGAAADHALEELSGDDDPAVAATAKSILSARA</sequence>
<dbReference type="SUPFAM" id="SSF46955">
    <property type="entry name" value="Putative DNA-binding domain"/>
    <property type="match status" value="1"/>
</dbReference>
<protein>
    <submittedName>
        <fullName evidence="3">MerR family transcriptional regulator</fullName>
    </submittedName>
</protein>
<evidence type="ECO:0000313" key="3">
    <source>
        <dbReference type="EMBL" id="MDG3014418.1"/>
    </source>
</evidence>
<evidence type="ECO:0000259" key="2">
    <source>
        <dbReference type="PROSITE" id="PS50937"/>
    </source>
</evidence>
<dbReference type="InterPro" id="IPR016024">
    <property type="entry name" value="ARM-type_fold"/>
</dbReference>
<comment type="caution">
    <text evidence="3">The sequence shown here is derived from an EMBL/GenBank/DDBJ whole genome shotgun (WGS) entry which is preliminary data.</text>
</comment>
<accession>A0A9X4M392</accession>
<dbReference type="PRINTS" id="PR00040">
    <property type="entry name" value="HTHMERR"/>
</dbReference>
<dbReference type="Gene3D" id="1.10.1660.10">
    <property type="match status" value="1"/>
</dbReference>
<dbReference type="PANTHER" id="PTHR30204:SF93">
    <property type="entry name" value="HTH MERR-TYPE DOMAIN-CONTAINING PROTEIN"/>
    <property type="match status" value="1"/>
</dbReference>
<dbReference type="PROSITE" id="PS50937">
    <property type="entry name" value="HTH_MERR_2"/>
    <property type="match status" value="1"/>
</dbReference>
<dbReference type="InterPro" id="IPR011989">
    <property type="entry name" value="ARM-like"/>
</dbReference>
<dbReference type="Pfam" id="PF13411">
    <property type="entry name" value="MerR_1"/>
    <property type="match status" value="1"/>
</dbReference>
<proteinExistence type="predicted"/>
<dbReference type="RefSeq" id="WP_332519589.1">
    <property type="nucleotide sequence ID" value="NZ_JANRHA010000004.1"/>
</dbReference>
<dbReference type="InterPro" id="IPR009061">
    <property type="entry name" value="DNA-bd_dom_put_sf"/>
</dbReference>
<dbReference type="EMBL" id="JANRHA010000004">
    <property type="protein sequence ID" value="MDG3014418.1"/>
    <property type="molecule type" value="Genomic_DNA"/>
</dbReference>
<gene>
    <name evidence="3" type="ORF">NVS88_07595</name>
</gene>
<keyword evidence="1" id="KW-0238">DNA-binding</keyword>
<organism evidence="3 4">
    <name type="scientific">Speluncibacter jeojiensis</name>
    <dbReference type="NCBI Taxonomy" id="2710754"/>
    <lineage>
        <taxon>Bacteria</taxon>
        <taxon>Bacillati</taxon>
        <taxon>Actinomycetota</taxon>
        <taxon>Actinomycetes</taxon>
        <taxon>Mycobacteriales</taxon>
        <taxon>Speluncibacteraceae</taxon>
        <taxon>Speluncibacter</taxon>
    </lineage>
</organism>
<dbReference type="SMART" id="SM00422">
    <property type="entry name" value="HTH_MERR"/>
    <property type="match status" value="1"/>
</dbReference>
<dbReference type="PROSITE" id="PS00552">
    <property type="entry name" value="HTH_MERR_1"/>
    <property type="match status" value="1"/>
</dbReference>
<feature type="domain" description="HTH merR-type" evidence="2">
    <location>
        <begin position="1"/>
        <end position="69"/>
    </location>
</feature>
<dbReference type="Gene3D" id="1.25.10.10">
    <property type="entry name" value="Leucine-rich Repeat Variant"/>
    <property type="match status" value="1"/>
</dbReference>
<dbReference type="AlphaFoldDB" id="A0A9X4M392"/>
<dbReference type="InterPro" id="IPR000551">
    <property type="entry name" value="MerR-type_HTH_dom"/>
</dbReference>
<dbReference type="InterPro" id="IPR047057">
    <property type="entry name" value="MerR_fam"/>
</dbReference>
<dbReference type="GO" id="GO:0003700">
    <property type="term" value="F:DNA-binding transcription factor activity"/>
    <property type="evidence" value="ECO:0007669"/>
    <property type="project" value="InterPro"/>
</dbReference>
<dbReference type="SUPFAM" id="SSF48371">
    <property type="entry name" value="ARM repeat"/>
    <property type="match status" value="1"/>
</dbReference>
<evidence type="ECO:0000256" key="1">
    <source>
        <dbReference type="ARBA" id="ARBA00023125"/>
    </source>
</evidence>
<dbReference type="GO" id="GO:0003677">
    <property type="term" value="F:DNA binding"/>
    <property type="evidence" value="ECO:0007669"/>
    <property type="project" value="UniProtKB-KW"/>
</dbReference>
<evidence type="ECO:0000313" key="4">
    <source>
        <dbReference type="Proteomes" id="UP001152755"/>
    </source>
</evidence>